<dbReference type="GO" id="GO:0006355">
    <property type="term" value="P:regulation of DNA-templated transcription"/>
    <property type="evidence" value="ECO:0007669"/>
    <property type="project" value="InterPro"/>
</dbReference>
<protein>
    <submittedName>
        <fullName evidence="3">Adenylate/guanylate cyclase domain-containing protein</fullName>
    </submittedName>
</protein>
<evidence type="ECO:0000313" key="4">
    <source>
        <dbReference type="Proteomes" id="UP000292346"/>
    </source>
</evidence>
<reference evidence="3 4" key="1">
    <citation type="submission" date="2019-02" db="EMBL/GenBank/DDBJ databases">
        <title>Kribbella capetownensis sp. nov. and Kribbella speibonae sp. nov., isolated from soil.</title>
        <authorList>
            <person name="Curtis S.M."/>
            <person name="Norton I."/>
            <person name="Everest G.J."/>
            <person name="Meyers P.R."/>
        </authorList>
    </citation>
    <scope>NUCLEOTIDE SEQUENCE [LARGE SCALE GENOMIC DNA]</scope>
    <source>
        <strain evidence="3 4">KCTC 29219</strain>
    </source>
</reference>
<dbReference type="GO" id="GO:0004016">
    <property type="term" value="F:adenylate cyclase activity"/>
    <property type="evidence" value="ECO:0007669"/>
    <property type="project" value="UniProtKB-ARBA"/>
</dbReference>
<feature type="domain" description="HTH luxR-type" evidence="1">
    <location>
        <begin position="896"/>
        <end position="961"/>
    </location>
</feature>
<accession>A0A4R0GZQ2</accession>
<dbReference type="PANTHER" id="PTHR47691:SF3">
    <property type="entry name" value="HTH-TYPE TRANSCRIPTIONAL REGULATOR RV0890C-RELATED"/>
    <property type="match status" value="1"/>
</dbReference>
<dbReference type="CDD" id="cd07302">
    <property type="entry name" value="CHD"/>
    <property type="match status" value="1"/>
</dbReference>
<dbReference type="Gene3D" id="1.10.10.10">
    <property type="entry name" value="Winged helix-like DNA-binding domain superfamily/Winged helix DNA-binding domain"/>
    <property type="match status" value="1"/>
</dbReference>
<dbReference type="InterPro" id="IPR001054">
    <property type="entry name" value="A/G_cyclase"/>
</dbReference>
<dbReference type="SMART" id="SM00421">
    <property type="entry name" value="HTH_LUXR"/>
    <property type="match status" value="1"/>
</dbReference>
<dbReference type="SUPFAM" id="SSF52540">
    <property type="entry name" value="P-loop containing nucleoside triphosphate hydrolases"/>
    <property type="match status" value="1"/>
</dbReference>
<dbReference type="Gene3D" id="3.30.70.1230">
    <property type="entry name" value="Nucleotide cyclase"/>
    <property type="match status" value="1"/>
</dbReference>
<proteinExistence type="predicted"/>
<dbReference type="InterPro" id="IPR000792">
    <property type="entry name" value="Tscrpt_reg_LuxR_C"/>
</dbReference>
<evidence type="ECO:0000259" key="2">
    <source>
        <dbReference type="PROSITE" id="PS50125"/>
    </source>
</evidence>
<dbReference type="GO" id="GO:0035556">
    <property type="term" value="P:intracellular signal transduction"/>
    <property type="evidence" value="ECO:0007669"/>
    <property type="project" value="InterPro"/>
</dbReference>
<name>A0A4R0GZQ2_9ACTN</name>
<comment type="caution">
    <text evidence="3">The sequence shown here is derived from an EMBL/GenBank/DDBJ whole genome shotgun (WGS) entry which is preliminary data.</text>
</comment>
<dbReference type="InterPro" id="IPR016032">
    <property type="entry name" value="Sig_transdc_resp-reg_C-effctor"/>
</dbReference>
<evidence type="ECO:0000313" key="3">
    <source>
        <dbReference type="EMBL" id="TCC02803.1"/>
    </source>
</evidence>
<dbReference type="PRINTS" id="PR00364">
    <property type="entry name" value="DISEASERSIST"/>
</dbReference>
<dbReference type="CDD" id="cd06170">
    <property type="entry name" value="LuxR_C_like"/>
    <property type="match status" value="1"/>
</dbReference>
<dbReference type="GO" id="GO:0003677">
    <property type="term" value="F:DNA binding"/>
    <property type="evidence" value="ECO:0007669"/>
    <property type="project" value="InterPro"/>
</dbReference>
<dbReference type="Pfam" id="PF00196">
    <property type="entry name" value="GerE"/>
    <property type="match status" value="1"/>
</dbReference>
<organism evidence="3 4">
    <name type="scientific">Kribbella soli</name>
    <dbReference type="NCBI Taxonomy" id="1124743"/>
    <lineage>
        <taxon>Bacteria</taxon>
        <taxon>Bacillati</taxon>
        <taxon>Actinomycetota</taxon>
        <taxon>Actinomycetes</taxon>
        <taxon>Propionibacteriales</taxon>
        <taxon>Kribbellaceae</taxon>
        <taxon>Kribbella</taxon>
    </lineage>
</organism>
<dbReference type="InterPro" id="IPR058852">
    <property type="entry name" value="HTH_77"/>
</dbReference>
<dbReference type="GO" id="GO:0009190">
    <property type="term" value="P:cyclic nucleotide biosynthetic process"/>
    <property type="evidence" value="ECO:0007669"/>
    <property type="project" value="InterPro"/>
</dbReference>
<dbReference type="InterPro" id="IPR029787">
    <property type="entry name" value="Nucleotide_cyclase"/>
</dbReference>
<dbReference type="AlphaFoldDB" id="A0A4R0GZQ2"/>
<evidence type="ECO:0000259" key="1">
    <source>
        <dbReference type="PROSITE" id="PS50043"/>
    </source>
</evidence>
<dbReference type="SUPFAM" id="SSF55073">
    <property type="entry name" value="Nucleotide cyclase"/>
    <property type="match status" value="1"/>
</dbReference>
<dbReference type="PROSITE" id="PS50043">
    <property type="entry name" value="HTH_LUXR_2"/>
    <property type="match status" value="1"/>
</dbReference>
<dbReference type="PANTHER" id="PTHR47691">
    <property type="entry name" value="REGULATOR-RELATED"/>
    <property type="match status" value="1"/>
</dbReference>
<dbReference type="Pfam" id="PF00211">
    <property type="entry name" value="Guanylate_cyc"/>
    <property type="match status" value="1"/>
</dbReference>
<keyword evidence="4" id="KW-1185">Reference proteome</keyword>
<dbReference type="OrthoDB" id="3755432at2"/>
<dbReference type="RefSeq" id="WP_131346828.1">
    <property type="nucleotide sequence ID" value="NZ_SJJZ01000005.1"/>
</dbReference>
<dbReference type="Pfam" id="PF25872">
    <property type="entry name" value="HTH_77"/>
    <property type="match status" value="1"/>
</dbReference>
<dbReference type="EMBL" id="SJJZ01000005">
    <property type="protein sequence ID" value="TCC02803.1"/>
    <property type="molecule type" value="Genomic_DNA"/>
</dbReference>
<dbReference type="PROSITE" id="PS50125">
    <property type="entry name" value="GUANYLATE_CYCLASE_2"/>
    <property type="match status" value="1"/>
</dbReference>
<dbReference type="SUPFAM" id="SSF46894">
    <property type="entry name" value="C-terminal effector domain of the bipartite response regulators"/>
    <property type="match status" value="1"/>
</dbReference>
<gene>
    <name evidence="3" type="ORF">E0H45_37940</name>
</gene>
<dbReference type="InterPro" id="IPR036388">
    <property type="entry name" value="WH-like_DNA-bd_sf"/>
</dbReference>
<dbReference type="PRINTS" id="PR00038">
    <property type="entry name" value="HTHLUXR"/>
</dbReference>
<dbReference type="Gene3D" id="3.40.50.300">
    <property type="entry name" value="P-loop containing nucleotide triphosphate hydrolases"/>
    <property type="match status" value="1"/>
</dbReference>
<dbReference type="InterPro" id="IPR027417">
    <property type="entry name" value="P-loop_NTPase"/>
</dbReference>
<feature type="domain" description="Guanylate cyclase" evidence="2">
    <location>
        <begin position="9"/>
        <end position="120"/>
    </location>
</feature>
<dbReference type="Proteomes" id="UP000292346">
    <property type="component" value="Unassembled WGS sequence"/>
</dbReference>
<sequence length="969" mass="103921">MGAERPAGTMTFLVVDVDRRVRSDETPADAAAAVVLRDSIVRDAIGRSGGYLFASGDDRSIAAFAAAVDAAEAAVDLQRQLIRERDRLAFQVRVGLHTAEATKGEPDYVGPEVNRAERLASIAHSGQIVVSDTTELLLRSRVTLRSLGEHRLRDLDRRMTVYQIVADGLPSDFPPLRGVSARIGNLPEQLASFVGRDRLVLEVAELVRSNQLVTLGGAGGVGKTRLALEVGAGLADEFPDGVWVVELASVGDAASVPAAIATALGISPRADTELVETVAEALAGRRALVLMDNCEHVLRAASAAITEILGRSGVVRVLATSREYLWIAGETLVEVSPLALTGGVASDAVHLFVERARAVRPAFGLQDPQDAAAATEICLTLDGLPLGIELAAARMAAMSAIEVRDRLGARFRLLRGPAARTDRQQTLSRAVGWSYDLLDADEQKLMRNASVFSGGFDLASLAAVVGADDVDVLVQIDSLVRKSLVVADHGADHTRYRLYETIRQFSEDRLSEAGGLARMRDRHAAHFAVEAAARWEGWDGPGWRSAVDWVEAELGNLRTAFRWSTQRGRLEVATDIAAHAALMGFSIELFETVAWAEELLDSAAGTAVARLPRLYTAAGYACFVGRAEAAAGNAHRAVELGSQPGRDPCEPGYATFVEALGQVYSGHLDRYVELTGAVARQFGAARGYGLASYVDGLQASGRVAEALELVAPSIVAARDLGNPYWIAYALWIGGLTLAKADRKRALATWDEAVDHVREHGVHFFDGFLARDAARLHTSDGEADRALALFDTAIGAARQAGNVAQLIISLASVPALFERLDRVEAAMTLFAALSGEPAAFHHVPELAELGERLSRRLGTERSAELRSAGLAYDLNAAAAWTRDELTSALRELRQQANGARTAGLTRREIDVLKLVAEGRTTSEIAARLFISAKTADHHIQHIYTKIGVSNRSAATRWAVRHQLVPNDSAR</sequence>